<feature type="region of interest" description="Disordered" evidence="1">
    <location>
        <begin position="44"/>
        <end position="96"/>
    </location>
</feature>
<proteinExistence type="predicted"/>
<dbReference type="Proteomes" id="UP001454036">
    <property type="component" value="Unassembled WGS sequence"/>
</dbReference>
<feature type="region of interest" description="Disordered" evidence="1">
    <location>
        <begin position="1"/>
        <end position="22"/>
    </location>
</feature>
<dbReference type="EMBL" id="BAABME010004761">
    <property type="protein sequence ID" value="GAA0163476.1"/>
    <property type="molecule type" value="Genomic_DNA"/>
</dbReference>
<evidence type="ECO:0000256" key="1">
    <source>
        <dbReference type="SAM" id="MobiDB-lite"/>
    </source>
</evidence>
<evidence type="ECO:0000313" key="3">
    <source>
        <dbReference type="Proteomes" id="UP001454036"/>
    </source>
</evidence>
<dbReference type="AlphaFoldDB" id="A0AAV3QKF1"/>
<sequence>MLHRKGYVTKSSTARPEYTPKQPLDILIKRVADYHIAEAIKKTVGIQKQQKTTSSQVKTKNKDKSKRSRDYNPTLYNETQKQVRGGTPPKEAHPIQ</sequence>
<evidence type="ECO:0000313" key="2">
    <source>
        <dbReference type="EMBL" id="GAA0163476.1"/>
    </source>
</evidence>
<feature type="compositionally biased region" description="Low complexity" evidence="1">
    <location>
        <begin position="47"/>
        <end position="58"/>
    </location>
</feature>
<gene>
    <name evidence="2" type="ORF">LIER_19330</name>
</gene>
<protein>
    <submittedName>
        <fullName evidence="2">Uncharacterized protein</fullName>
    </submittedName>
</protein>
<reference evidence="2 3" key="1">
    <citation type="submission" date="2024-01" db="EMBL/GenBank/DDBJ databases">
        <title>The complete chloroplast genome sequence of Lithospermum erythrorhizon: insights into the phylogenetic relationship among Boraginaceae species and the maternal lineages of purple gromwells.</title>
        <authorList>
            <person name="Okada T."/>
            <person name="Watanabe K."/>
        </authorList>
    </citation>
    <scope>NUCLEOTIDE SEQUENCE [LARGE SCALE GENOMIC DNA]</scope>
</reference>
<organism evidence="2 3">
    <name type="scientific">Lithospermum erythrorhizon</name>
    <name type="common">Purple gromwell</name>
    <name type="synonym">Lithospermum officinale var. erythrorhizon</name>
    <dbReference type="NCBI Taxonomy" id="34254"/>
    <lineage>
        <taxon>Eukaryota</taxon>
        <taxon>Viridiplantae</taxon>
        <taxon>Streptophyta</taxon>
        <taxon>Embryophyta</taxon>
        <taxon>Tracheophyta</taxon>
        <taxon>Spermatophyta</taxon>
        <taxon>Magnoliopsida</taxon>
        <taxon>eudicotyledons</taxon>
        <taxon>Gunneridae</taxon>
        <taxon>Pentapetalae</taxon>
        <taxon>asterids</taxon>
        <taxon>lamiids</taxon>
        <taxon>Boraginales</taxon>
        <taxon>Boraginaceae</taxon>
        <taxon>Boraginoideae</taxon>
        <taxon>Lithospermeae</taxon>
        <taxon>Lithospermum</taxon>
    </lineage>
</organism>
<keyword evidence="3" id="KW-1185">Reference proteome</keyword>
<comment type="caution">
    <text evidence="2">The sequence shown here is derived from an EMBL/GenBank/DDBJ whole genome shotgun (WGS) entry which is preliminary data.</text>
</comment>
<name>A0AAV3QKF1_LITER</name>
<accession>A0AAV3QKF1</accession>